<gene>
    <name evidence="1" type="ORF">METZ01_LOCUS15512</name>
</gene>
<organism evidence="1">
    <name type="scientific">marine metagenome</name>
    <dbReference type="NCBI Taxonomy" id="408172"/>
    <lineage>
        <taxon>unclassified sequences</taxon>
        <taxon>metagenomes</taxon>
        <taxon>ecological metagenomes</taxon>
    </lineage>
</organism>
<reference evidence="1" key="1">
    <citation type="submission" date="2018-05" db="EMBL/GenBank/DDBJ databases">
        <authorList>
            <person name="Lanie J.A."/>
            <person name="Ng W.-L."/>
            <person name="Kazmierczak K.M."/>
            <person name="Andrzejewski T.M."/>
            <person name="Davidsen T.M."/>
            <person name="Wayne K.J."/>
            <person name="Tettelin H."/>
            <person name="Glass J.I."/>
            <person name="Rusch D."/>
            <person name="Podicherti R."/>
            <person name="Tsui H.-C.T."/>
            <person name="Winkler M.E."/>
        </authorList>
    </citation>
    <scope>NUCLEOTIDE SEQUENCE</scope>
</reference>
<evidence type="ECO:0000313" key="1">
    <source>
        <dbReference type="EMBL" id="SUZ62658.1"/>
    </source>
</evidence>
<proteinExistence type="predicted"/>
<dbReference type="AlphaFoldDB" id="A0A381P8V9"/>
<sequence>MEKISPDFQVPVSGLENSSWNLESISPAITIPNNVEELFCFLDI</sequence>
<protein>
    <submittedName>
        <fullName evidence="1">Uncharacterized protein</fullName>
    </submittedName>
</protein>
<accession>A0A381P8V9</accession>
<dbReference type="EMBL" id="UINC01000885">
    <property type="protein sequence ID" value="SUZ62658.1"/>
    <property type="molecule type" value="Genomic_DNA"/>
</dbReference>
<name>A0A381P8V9_9ZZZZ</name>